<sequence>MAPSENDSHSSTPRSFTGQTASAEEMLKSQTVGLVHLSDFRKRRAEVLEQKEREAHDKSLGRFASGDSRGATPSASDATDGNSTPQSEGPPKKKKKKKPLAKSKLSFGDEEEEEENTGNDSAATPGESRIARSASRTPVDDGSLPSSRRITPNPNAPPPPKAMTKATMKAEAEARDALRKEFLAMQEAVKNTEILIPFIFYDGTNIPAGSVKVKKGDPVWLFLDRCRKVGAELGVGGNSGATKGRKDNRREWARVSVDDLMLVKGEIIVPHHYELYYFIANRVPNFTQAGGLLFDYSNKPPPASDNPLSNPNGEELEGADKDPSTTRVVDRRWYERNKHIFPASLWREYEPGPEFEEKMHTLGLSRPTAGERHCPACQSLLVNPDDAVATVLNPTEDYKTSVLSGLDPNTIMECAGRALLFWTYQTTQEIFYQEFLAKTLTEKYATINTQMDKVIHNANTEISSLQARLSDMQTAQEQLQKKNQELVDLYRDKCKKFTQITNLYNLLKSRAMRSQMQTAASDTVSSALNTMGRLRNGPPVAAPTTLQAASVPPQTPAFPQNTFPINQEGVEQLHRHQRSGTGSSKKTGSAVAAMPPPGRPLGITRNRRFLSIVVVEYY</sequence>
<reference evidence="1 2" key="1">
    <citation type="journal article" date="2023" name="ACS Omega">
        <title>Identification of the Neoaspergillic Acid Biosynthesis Gene Cluster by Establishing an In Vitro CRISPR-Ribonucleoprotein Genetic System in Aspergillus melleus.</title>
        <authorList>
            <person name="Yuan B."/>
            <person name="Grau M.F."/>
            <person name="Murata R.M."/>
            <person name="Torok T."/>
            <person name="Venkateswaran K."/>
            <person name="Stajich J.E."/>
            <person name="Wang C.C.C."/>
        </authorList>
    </citation>
    <scope>NUCLEOTIDE SEQUENCE [LARGE SCALE GENOMIC DNA]</scope>
    <source>
        <strain evidence="1 2">IMV 1140</strain>
    </source>
</reference>
<organism evidence="1 2">
    <name type="scientific">Aspergillus melleus</name>
    <dbReference type="NCBI Taxonomy" id="138277"/>
    <lineage>
        <taxon>Eukaryota</taxon>
        <taxon>Fungi</taxon>
        <taxon>Dikarya</taxon>
        <taxon>Ascomycota</taxon>
        <taxon>Pezizomycotina</taxon>
        <taxon>Eurotiomycetes</taxon>
        <taxon>Eurotiomycetidae</taxon>
        <taxon>Eurotiales</taxon>
        <taxon>Aspergillaceae</taxon>
        <taxon>Aspergillus</taxon>
        <taxon>Aspergillus subgen. Circumdati</taxon>
    </lineage>
</organism>
<dbReference type="EMBL" id="JAOPJF010000134">
    <property type="protein sequence ID" value="KAK1138702.1"/>
    <property type="molecule type" value="Genomic_DNA"/>
</dbReference>
<name>A0ACC3AMF0_9EURO</name>
<keyword evidence="2" id="KW-1185">Reference proteome</keyword>
<accession>A0ACC3AMF0</accession>
<comment type="caution">
    <text evidence="1">The sequence shown here is derived from an EMBL/GenBank/DDBJ whole genome shotgun (WGS) entry which is preliminary data.</text>
</comment>
<gene>
    <name evidence="1" type="ORF">N8T08_002093</name>
</gene>
<protein>
    <submittedName>
        <fullName evidence="1">Uncharacterized protein</fullName>
    </submittedName>
</protein>
<evidence type="ECO:0000313" key="1">
    <source>
        <dbReference type="EMBL" id="KAK1138702.1"/>
    </source>
</evidence>
<dbReference type="Proteomes" id="UP001177260">
    <property type="component" value="Unassembled WGS sequence"/>
</dbReference>
<evidence type="ECO:0000313" key="2">
    <source>
        <dbReference type="Proteomes" id="UP001177260"/>
    </source>
</evidence>
<proteinExistence type="predicted"/>